<keyword evidence="2" id="KW-1185">Reference proteome</keyword>
<name>Q21YQ7_ALBFT</name>
<dbReference type="AlphaFoldDB" id="Q21YQ7"/>
<dbReference type="Proteomes" id="UP000008332">
    <property type="component" value="Chromosome"/>
</dbReference>
<accession>Q21YQ7</accession>
<dbReference type="eggNOG" id="ENOG50338IF">
    <property type="taxonomic scope" value="Bacteria"/>
</dbReference>
<protein>
    <submittedName>
        <fullName evidence="1">Uncharacterized protein</fullName>
    </submittedName>
</protein>
<dbReference type="KEGG" id="rfr:Rfer_1362"/>
<dbReference type="HOGENOM" id="CLU_1038029_0_0_4"/>
<organism evidence="1 2">
    <name type="scientific">Albidiferax ferrireducens (strain ATCC BAA-621 / DSM 15236 / T118)</name>
    <name type="common">Rhodoferax ferrireducens</name>
    <dbReference type="NCBI Taxonomy" id="338969"/>
    <lineage>
        <taxon>Bacteria</taxon>
        <taxon>Pseudomonadati</taxon>
        <taxon>Pseudomonadota</taxon>
        <taxon>Betaproteobacteria</taxon>
        <taxon>Burkholderiales</taxon>
        <taxon>Comamonadaceae</taxon>
        <taxon>Rhodoferax</taxon>
    </lineage>
</organism>
<dbReference type="OrthoDB" id="9182878at2"/>
<evidence type="ECO:0000313" key="2">
    <source>
        <dbReference type="Proteomes" id="UP000008332"/>
    </source>
</evidence>
<dbReference type="RefSeq" id="WP_011463664.1">
    <property type="nucleotide sequence ID" value="NC_007908.1"/>
</dbReference>
<evidence type="ECO:0000313" key="1">
    <source>
        <dbReference type="EMBL" id="ABD69096.1"/>
    </source>
</evidence>
<gene>
    <name evidence="1" type="ordered locus">Rfer_1362</name>
</gene>
<sequence length="262" mass="28267">MTPQAALTELLGRIGARNGASVTISRQELNQWPAAAVSALKSQGLLLKARPVKSVVCPGCEQECSMPVHTPPSANTPATSFVVCDKRSDINRVAIPTAMLSLWRSDAQAVCGFVAASLGLQQTTVQPSEDRLLPIGMARGNKRTQMLCLRLDGHLALVAGAAAMPLADVIAFEDASFTLDQAVIRQLVDAATTADPHHTPSTAKREARKIDTQAMYVAWQKAYRALLKKSPGKSDVWYSQQIAKADKVHVRDPSTIKKRMKS</sequence>
<dbReference type="STRING" id="338969.Rfer_1362"/>
<dbReference type="EMBL" id="CP000267">
    <property type="protein sequence ID" value="ABD69096.1"/>
    <property type="molecule type" value="Genomic_DNA"/>
</dbReference>
<reference evidence="2" key="1">
    <citation type="submission" date="2006-02" db="EMBL/GenBank/DDBJ databases">
        <title>Complete sequence of chromosome of Rhodoferax ferrireducens DSM 15236.</title>
        <authorList>
            <person name="Copeland A."/>
            <person name="Lucas S."/>
            <person name="Lapidus A."/>
            <person name="Barry K."/>
            <person name="Detter J.C."/>
            <person name="Glavina del Rio T."/>
            <person name="Hammon N."/>
            <person name="Israni S."/>
            <person name="Pitluck S."/>
            <person name="Brettin T."/>
            <person name="Bruce D."/>
            <person name="Han C."/>
            <person name="Tapia R."/>
            <person name="Gilna P."/>
            <person name="Kiss H."/>
            <person name="Schmutz J."/>
            <person name="Larimer F."/>
            <person name="Land M."/>
            <person name="Kyrpides N."/>
            <person name="Ivanova N."/>
            <person name="Richardson P."/>
        </authorList>
    </citation>
    <scope>NUCLEOTIDE SEQUENCE [LARGE SCALE GENOMIC DNA]</scope>
    <source>
        <strain evidence="2">ATCC BAA-621 / DSM 15236 / T118</strain>
    </source>
</reference>
<proteinExistence type="predicted"/>